<evidence type="ECO:0000259" key="15">
    <source>
        <dbReference type="Pfam" id="PF03315"/>
    </source>
</evidence>
<evidence type="ECO:0000256" key="6">
    <source>
        <dbReference type="ARBA" id="ARBA00022485"/>
    </source>
</evidence>
<dbReference type="InterPro" id="IPR051318">
    <property type="entry name" value="Fe-S_L-Ser"/>
</dbReference>
<dbReference type="InterPro" id="IPR029009">
    <property type="entry name" value="ASB_dom_sf"/>
</dbReference>
<evidence type="ECO:0000256" key="12">
    <source>
        <dbReference type="ARBA" id="ARBA00049406"/>
    </source>
</evidence>
<evidence type="ECO:0000256" key="10">
    <source>
        <dbReference type="ARBA" id="ARBA00023239"/>
    </source>
</evidence>
<evidence type="ECO:0000256" key="11">
    <source>
        <dbReference type="ARBA" id="ARBA00041766"/>
    </source>
</evidence>
<keyword evidence="8" id="KW-0408">Iron</keyword>
<dbReference type="InterPro" id="IPR005130">
    <property type="entry name" value="Ser_deHydtase-like_asu"/>
</dbReference>
<keyword evidence="6" id="KW-0004">4Fe-4S</keyword>
<evidence type="ECO:0000256" key="1">
    <source>
        <dbReference type="ARBA" id="ARBA00001966"/>
    </source>
</evidence>
<dbReference type="RefSeq" id="WP_075885389.1">
    <property type="nucleotide sequence ID" value="NZ_MPJZ01000054.1"/>
</dbReference>
<dbReference type="AlphaFoldDB" id="A0A1Q9YK44"/>
<evidence type="ECO:0000256" key="13">
    <source>
        <dbReference type="SAM" id="MobiDB-lite"/>
    </source>
</evidence>
<accession>A0A1Q9YK44</accession>
<sequence length="406" mass="43438">MHSIKEIFKKGPGPSSSHTLGPMNAALYMKHRHPQADAWKVRLQGSLALTGKGHLTDDILIRTLGPATEVTFDLKGTRVHPNTMYITALQDGEELETVQFVSIGGGKLEINGVPAANTPEIYPHSTMAAIRRWCKEQDITLDQYVDMVEGPGLNDYLDDIMDAMLASVREGLAVEGILPGSLKLKRVAKELHEDALACTDPDEIFHLLLASYAFAASEQNAAGGFVVTAPTMGSCGILPALIYHFLHDRNYSRAQLLKGLKVAGLVGNLIQTNATISGAKGGCQAEVGAACAMGSAMIACAAGQSDGQVEYAAEMGLEHHLGLTCDPVGGYVMIPCIERNAMAALRCVDNARLSRHILRVKHERVSFDHVVEAMNITGMKLPMELKESSLGGLAVVIPDGCDSQGQ</sequence>
<reference evidence="16 17" key="1">
    <citation type="submission" date="2016-11" db="EMBL/GenBank/DDBJ databases">
        <title>Description of two novel members of the family Erysipelotrichaceae: Ileibacterium lipovorans gen. nov., sp. nov. and Dubosiella newyorkensis, gen. nov., sp. nov.</title>
        <authorList>
            <person name="Cox L.M."/>
            <person name="Sohn J."/>
            <person name="Tyrrell K.L."/>
            <person name="Citron D.M."/>
            <person name="Lawson P.A."/>
            <person name="Patel N.B."/>
            <person name="Iizumi T."/>
            <person name="Perez-Perez G.I."/>
            <person name="Goldstein E.J."/>
            <person name="Blaser M.J."/>
        </authorList>
    </citation>
    <scope>NUCLEOTIDE SEQUENCE [LARGE SCALE GENOMIC DNA]</scope>
    <source>
        <strain evidence="16 17">NYU-BL-K8</strain>
    </source>
</reference>
<comment type="caution">
    <text evidence="16">The sequence shown here is derived from an EMBL/GenBank/DDBJ whole genome shotgun (WGS) entry which is preliminary data.</text>
</comment>
<dbReference type="PANTHER" id="PTHR30182">
    <property type="entry name" value="L-SERINE DEHYDRATASE"/>
    <property type="match status" value="1"/>
</dbReference>
<keyword evidence="9" id="KW-0411">Iron-sulfur</keyword>
<evidence type="ECO:0000313" key="16">
    <source>
        <dbReference type="EMBL" id="OLU44945.1"/>
    </source>
</evidence>
<comment type="similarity">
    <text evidence="3">Belongs to the iron-sulfur dependent L-serine dehydratase family.</text>
</comment>
<comment type="catalytic activity">
    <reaction evidence="12">
        <text>L-serine = pyruvate + NH4(+)</text>
        <dbReference type="Rhea" id="RHEA:19169"/>
        <dbReference type="ChEBI" id="CHEBI:15361"/>
        <dbReference type="ChEBI" id="CHEBI:28938"/>
        <dbReference type="ChEBI" id="CHEBI:33384"/>
        <dbReference type="EC" id="4.3.1.17"/>
    </reaction>
</comment>
<evidence type="ECO:0000256" key="4">
    <source>
        <dbReference type="ARBA" id="ARBA00012093"/>
    </source>
</evidence>
<dbReference type="EC" id="4.3.1.17" evidence="4"/>
<feature type="region of interest" description="Disordered" evidence="13">
    <location>
        <begin position="1"/>
        <end position="22"/>
    </location>
</feature>
<keyword evidence="10 16" id="KW-0456">Lyase</keyword>
<evidence type="ECO:0000313" key="17">
    <source>
        <dbReference type="Proteomes" id="UP000186758"/>
    </source>
</evidence>
<keyword evidence="7" id="KW-0479">Metal-binding</keyword>
<evidence type="ECO:0000256" key="5">
    <source>
        <dbReference type="ARBA" id="ARBA00022432"/>
    </source>
</evidence>
<comment type="pathway">
    <text evidence="2">Carbohydrate biosynthesis; gluconeogenesis.</text>
</comment>
<feature type="domain" description="Serine dehydratase-like alpha subunit" evidence="14">
    <location>
        <begin position="154"/>
        <end position="394"/>
    </location>
</feature>
<dbReference type="GO" id="GO:0046872">
    <property type="term" value="F:metal ion binding"/>
    <property type="evidence" value="ECO:0007669"/>
    <property type="project" value="UniProtKB-KW"/>
</dbReference>
<dbReference type="Pfam" id="PF03315">
    <property type="entry name" value="SDH_beta"/>
    <property type="match status" value="1"/>
</dbReference>
<dbReference type="GO" id="GO:0006094">
    <property type="term" value="P:gluconeogenesis"/>
    <property type="evidence" value="ECO:0007669"/>
    <property type="project" value="UniProtKB-KW"/>
</dbReference>
<comment type="cofactor">
    <cofactor evidence="1">
        <name>[4Fe-4S] cluster</name>
        <dbReference type="ChEBI" id="CHEBI:49883"/>
    </cofactor>
</comment>
<gene>
    <name evidence="16" type="ORF">BO223_06435</name>
</gene>
<proteinExistence type="inferred from homology"/>
<dbReference type="EMBL" id="MPJZ01000054">
    <property type="protein sequence ID" value="OLU44945.1"/>
    <property type="molecule type" value="Genomic_DNA"/>
</dbReference>
<organism evidence="16 17">
    <name type="scientific">Faecalibaculum rodentium</name>
    <dbReference type="NCBI Taxonomy" id="1702221"/>
    <lineage>
        <taxon>Bacteria</taxon>
        <taxon>Bacillati</taxon>
        <taxon>Bacillota</taxon>
        <taxon>Erysipelotrichia</taxon>
        <taxon>Erysipelotrichales</taxon>
        <taxon>Erysipelotrichaceae</taxon>
        <taxon>Faecalibaculum</taxon>
    </lineage>
</organism>
<evidence type="ECO:0000256" key="7">
    <source>
        <dbReference type="ARBA" id="ARBA00022723"/>
    </source>
</evidence>
<dbReference type="SUPFAM" id="SSF143548">
    <property type="entry name" value="Serine metabolism enzymes domain"/>
    <property type="match status" value="1"/>
</dbReference>
<dbReference type="GO" id="GO:0051539">
    <property type="term" value="F:4 iron, 4 sulfur cluster binding"/>
    <property type="evidence" value="ECO:0007669"/>
    <property type="project" value="UniProtKB-KW"/>
</dbReference>
<evidence type="ECO:0000256" key="9">
    <source>
        <dbReference type="ARBA" id="ARBA00023014"/>
    </source>
</evidence>
<evidence type="ECO:0000256" key="2">
    <source>
        <dbReference type="ARBA" id="ARBA00004742"/>
    </source>
</evidence>
<evidence type="ECO:0000256" key="8">
    <source>
        <dbReference type="ARBA" id="ARBA00023004"/>
    </source>
</evidence>
<dbReference type="Pfam" id="PF03313">
    <property type="entry name" value="SDH_alpha"/>
    <property type="match status" value="1"/>
</dbReference>
<protein>
    <recommendedName>
        <fullName evidence="4">L-serine ammonia-lyase</fullName>
        <ecNumber evidence="4">4.3.1.17</ecNumber>
    </recommendedName>
    <alternativeName>
        <fullName evidence="11">L-serine deaminase</fullName>
    </alternativeName>
</protein>
<keyword evidence="5" id="KW-0312">Gluconeogenesis</keyword>
<feature type="domain" description="Serine dehydratase beta chain" evidence="15">
    <location>
        <begin position="3"/>
        <end position="64"/>
    </location>
</feature>
<dbReference type="GO" id="GO:0003941">
    <property type="term" value="F:L-serine ammonia-lyase activity"/>
    <property type="evidence" value="ECO:0007669"/>
    <property type="project" value="UniProtKB-EC"/>
</dbReference>
<name>A0A1Q9YK44_9FIRM</name>
<dbReference type="PANTHER" id="PTHR30182:SF1">
    <property type="entry name" value="L-SERINE DEHYDRATASE 1"/>
    <property type="match status" value="1"/>
</dbReference>
<dbReference type="Gene3D" id="3.30.1330.90">
    <property type="entry name" value="D-3-phosphoglycerate dehydrogenase, domain 3"/>
    <property type="match status" value="1"/>
</dbReference>
<evidence type="ECO:0000259" key="14">
    <source>
        <dbReference type="Pfam" id="PF03313"/>
    </source>
</evidence>
<dbReference type="InterPro" id="IPR005131">
    <property type="entry name" value="Ser_deHydtase_bsu"/>
</dbReference>
<evidence type="ECO:0000256" key="3">
    <source>
        <dbReference type="ARBA" id="ARBA00008636"/>
    </source>
</evidence>
<dbReference type="Proteomes" id="UP000186758">
    <property type="component" value="Unassembled WGS sequence"/>
</dbReference>